<proteinExistence type="predicted"/>
<sequence>MAATRPGPLIICLLLLVTCGTPLVSATPDQMPPVAATTSSENPVYAAAESSNETNNSTRHIGPELPESDEPRTVVLSQFEVEIGARLEASLEATSARQFDLAEAELRGNMTQLVKQYEYLAANSSSASVETAENLNLTVQQQRELVEAARNSRALYSQYQAARATGNDTEARRLARELLNQTATGNQTASELIEQYEQLDNTTAINATEELEQLTTAQTRLAQLEETVQNDTFVETNLTITSVSTHASPADPLQVHGQLQANETGISNQSIIVTLDGQSIRTETTADGNFTATYRPITTEPGVNTLTVEYRPDPVSAYEGAQNQTAVSINTSTPTVTTTVNRTRGQFNDIVTIHGQVTANETGLHTVPVETTIGTQSFTQTRTNRNGEFKHRIRLPDTLPPGTRTIEITVADATMAVEQTTVERPITITPTATQLTLTATQQNQSTISITGQLLTETGTELPNRLIDVSAADTQSQTVRTNDTGEFTTVIQVPRDETLLNLPNTDQQLSITASFTPTGSNLQNTSTTTTLEYSPPASPSLRRTAYGVGVVLLIGGTVVVWRRRETFAGITRTSGETTQSDETSAPQQLETTAISPTALLDRAQDHLDRNDTEAAIRLGYAALRWNYLDSYDLSSALTYWELYNSIHDDLDTSEAEILFTMTTAFEQAVYTDQDDLPADTELAALLESIETLLE</sequence>
<evidence type="ECO:0000256" key="1">
    <source>
        <dbReference type="SAM" id="MobiDB-lite"/>
    </source>
</evidence>
<keyword evidence="3" id="KW-1185">Reference proteome</keyword>
<dbReference type="Proteomes" id="UP000199079">
    <property type="component" value="Unassembled WGS sequence"/>
</dbReference>
<evidence type="ECO:0000313" key="2">
    <source>
        <dbReference type="EMBL" id="SDY75149.1"/>
    </source>
</evidence>
<dbReference type="AlphaFoldDB" id="A0A1H3MG61"/>
<protein>
    <submittedName>
        <fullName evidence="2">Uncharacterized protein</fullName>
    </submittedName>
</protein>
<feature type="region of interest" description="Disordered" evidence="1">
    <location>
        <begin position="518"/>
        <end position="537"/>
    </location>
</feature>
<evidence type="ECO:0000313" key="3">
    <source>
        <dbReference type="Proteomes" id="UP000199079"/>
    </source>
</evidence>
<accession>A0A1H3MG61</accession>
<name>A0A1H3MG61_9EURY</name>
<reference evidence="3" key="1">
    <citation type="submission" date="2016-10" db="EMBL/GenBank/DDBJ databases">
        <authorList>
            <person name="Varghese N."/>
            <person name="Submissions S."/>
        </authorList>
    </citation>
    <scope>NUCLEOTIDE SEQUENCE [LARGE SCALE GENOMIC DNA]</scope>
    <source>
        <strain evidence="3">DC30,IBRC 10041,KCTC 4046</strain>
    </source>
</reference>
<organism evidence="2 3">
    <name type="scientific">Halopenitus persicus</name>
    <dbReference type="NCBI Taxonomy" id="1048396"/>
    <lineage>
        <taxon>Archaea</taxon>
        <taxon>Methanobacteriati</taxon>
        <taxon>Methanobacteriota</taxon>
        <taxon>Stenosarchaea group</taxon>
        <taxon>Halobacteria</taxon>
        <taxon>Halobacteriales</taxon>
        <taxon>Haloferacaceae</taxon>
        <taxon>Halopenitus</taxon>
    </lineage>
</organism>
<dbReference type="EMBL" id="FNPC01000009">
    <property type="protein sequence ID" value="SDY75149.1"/>
    <property type="molecule type" value="Genomic_DNA"/>
</dbReference>
<feature type="region of interest" description="Disordered" evidence="1">
    <location>
        <begin position="34"/>
        <end position="68"/>
    </location>
</feature>
<dbReference type="RefSeq" id="WP_143114458.1">
    <property type="nucleotide sequence ID" value="NZ_FNPC01000009.1"/>
</dbReference>
<dbReference type="OrthoDB" id="206387at2157"/>
<feature type="compositionally biased region" description="Polar residues" evidence="1">
    <location>
        <begin position="49"/>
        <end position="59"/>
    </location>
</feature>
<gene>
    <name evidence="2" type="ORF">SAMN05216564_10969</name>
</gene>
<feature type="compositionally biased region" description="Low complexity" evidence="1">
    <location>
        <begin position="518"/>
        <end position="530"/>
    </location>
</feature>